<keyword evidence="2" id="KW-0813">Transport</keyword>
<evidence type="ECO:0000256" key="5">
    <source>
        <dbReference type="ARBA" id="ARBA00022989"/>
    </source>
</evidence>
<feature type="transmembrane region" description="Helical" evidence="8">
    <location>
        <begin position="81"/>
        <end position="104"/>
    </location>
</feature>
<keyword evidence="6" id="KW-0406">Ion transport</keyword>
<dbReference type="GO" id="GO:0005886">
    <property type="term" value="C:plasma membrane"/>
    <property type="evidence" value="ECO:0007669"/>
    <property type="project" value="UniProtKB-SubCell"/>
</dbReference>
<evidence type="ECO:0000256" key="1">
    <source>
        <dbReference type="ARBA" id="ARBA00004651"/>
    </source>
</evidence>
<keyword evidence="5 8" id="KW-1133">Transmembrane helix</keyword>
<keyword evidence="4 8" id="KW-0812">Transmembrane</keyword>
<feature type="transmembrane region" description="Helical" evidence="8">
    <location>
        <begin position="212"/>
        <end position="237"/>
    </location>
</feature>
<reference evidence="9 10" key="1">
    <citation type="submission" date="2019-07" db="EMBL/GenBank/DDBJ databases">
        <title>Description of 53C-WASEF.</title>
        <authorList>
            <person name="Pitt A."/>
            <person name="Hahn M.W."/>
        </authorList>
    </citation>
    <scope>NUCLEOTIDE SEQUENCE [LARGE SCALE GENOMIC DNA]</scope>
    <source>
        <strain evidence="9 10">53C-WASEF</strain>
    </source>
</reference>
<feature type="transmembrane region" description="Helical" evidence="8">
    <location>
        <begin position="297"/>
        <end position="317"/>
    </location>
</feature>
<name>A0A556QPC4_9BACT</name>
<dbReference type="Proteomes" id="UP000315648">
    <property type="component" value="Unassembled WGS sequence"/>
</dbReference>
<dbReference type="AlphaFoldDB" id="A0A556QPC4"/>
<dbReference type="RefSeq" id="WP_144228827.1">
    <property type="nucleotide sequence ID" value="NZ_CBCRVV010000024.1"/>
</dbReference>
<evidence type="ECO:0000256" key="7">
    <source>
        <dbReference type="ARBA" id="ARBA00023136"/>
    </source>
</evidence>
<evidence type="ECO:0000256" key="6">
    <source>
        <dbReference type="ARBA" id="ARBA00023065"/>
    </source>
</evidence>
<organism evidence="9 10">
    <name type="scientific">Rariglobus hedericola</name>
    <dbReference type="NCBI Taxonomy" id="2597822"/>
    <lineage>
        <taxon>Bacteria</taxon>
        <taxon>Pseudomonadati</taxon>
        <taxon>Verrucomicrobiota</taxon>
        <taxon>Opitutia</taxon>
        <taxon>Opitutales</taxon>
        <taxon>Opitutaceae</taxon>
        <taxon>Rariglobus</taxon>
    </lineage>
</organism>
<dbReference type="GO" id="GO:0030001">
    <property type="term" value="P:metal ion transport"/>
    <property type="evidence" value="ECO:0007669"/>
    <property type="project" value="UniProtKB-ARBA"/>
</dbReference>
<dbReference type="GO" id="GO:0008324">
    <property type="term" value="F:monoatomic cation transmembrane transporter activity"/>
    <property type="evidence" value="ECO:0007669"/>
    <property type="project" value="InterPro"/>
</dbReference>
<keyword evidence="7 8" id="KW-0472">Membrane</keyword>
<dbReference type="OrthoDB" id="9810952at2"/>
<feature type="transmembrane region" description="Helical" evidence="8">
    <location>
        <begin position="181"/>
        <end position="200"/>
    </location>
</feature>
<comment type="subcellular location">
    <subcellularLocation>
        <location evidence="1">Cell membrane</location>
        <topology evidence="1">Multi-pass membrane protein</topology>
    </subcellularLocation>
</comment>
<protein>
    <submittedName>
        <fullName evidence="9">ATPase</fullName>
    </submittedName>
</protein>
<evidence type="ECO:0000256" key="3">
    <source>
        <dbReference type="ARBA" id="ARBA00022475"/>
    </source>
</evidence>
<dbReference type="PANTHER" id="PTHR32024">
    <property type="entry name" value="TRK SYSTEM POTASSIUM UPTAKE PROTEIN TRKG-RELATED"/>
    <property type="match status" value="1"/>
</dbReference>
<dbReference type="Pfam" id="PF02386">
    <property type="entry name" value="TrkH"/>
    <property type="match status" value="1"/>
</dbReference>
<feature type="transmembrane region" description="Helical" evidence="8">
    <location>
        <begin position="12"/>
        <end position="40"/>
    </location>
</feature>
<feature type="transmembrane region" description="Helical" evidence="8">
    <location>
        <begin position="379"/>
        <end position="398"/>
    </location>
</feature>
<evidence type="ECO:0000313" key="9">
    <source>
        <dbReference type="EMBL" id="TSJ78486.1"/>
    </source>
</evidence>
<gene>
    <name evidence="9" type="ORF">FPL22_04070</name>
</gene>
<keyword evidence="10" id="KW-1185">Reference proteome</keyword>
<dbReference type="EMBL" id="VMBG01000001">
    <property type="protein sequence ID" value="TSJ78486.1"/>
    <property type="molecule type" value="Genomic_DNA"/>
</dbReference>
<dbReference type="PANTHER" id="PTHR32024:SF1">
    <property type="entry name" value="KTR SYSTEM POTASSIUM UPTAKE PROTEIN B"/>
    <property type="match status" value="1"/>
</dbReference>
<sequence>MRLKISERQRELVVSVLNPITVLCGVCSLGLLLFIIGWELDTNTRIFVRAVTAAVLVAFIGQEVLRLAVQSRIRLYLRTRYLEVFLACAAGLELLLGEPIQGWIGQRAPDLPASTITVLYLALTQLTLVVLTALRALRRNSLLSGRLLSPGMVFILSFAILITSGTLLLKTPQATHDDISFTDACFTATSAVCVTGLITVDMEKTFTRHGQWIILGLIQIGGLGVMTITYFFAYFFAGGVTLRNRIALQDLLCEENLSHIGTVLGIIIGFTFITEIAGAIAIHTFLGTGGLPGDDRLFFSLFHSISAFCNAGFSTLSNGLGDPALKGQFGVFSVIMVLIVVGGIGFPVIKNLWLVALARLGRRLGVRTAVPPRLMANSRLVLVTTFVLLAGGTATIWVTEFFFGNGHTNGPELFTALFHSVTARTAGFNITPVDGLLPATGAIMMFLMFVGGSPSSTAGGIKTTTLAVAVLSLRRVLFGRSDIEAFGRRLGEDVANRALAILLLAVGFITVIAVSLCALHPEMSPADVTFEAVSAVGTVGLTRGITPLFGDPAKWVLIFAMFVGRIGVLVFLLSFIRKRSSRGYRLPETTVVIT</sequence>
<feature type="transmembrane region" description="Helical" evidence="8">
    <location>
        <begin position="329"/>
        <end position="358"/>
    </location>
</feature>
<evidence type="ECO:0000313" key="10">
    <source>
        <dbReference type="Proteomes" id="UP000315648"/>
    </source>
</evidence>
<feature type="transmembrane region" description="Helical" evidence="8">
    <location>
        <begin position="46"/>
        <end position="69"/>
    </location>
</feature>
<feature type="transmembrane region" description="Helical" evidence="8">
    <location>
        <begin position="257"/>
        <end position="285"/>
    </location>
</feature>
<evidence type="ECO:0000256" key="2">
    <source>
        <dbReference type="ARBA" id="ARBA00022448"/>
    </source>
</evidence>
<keyword evidence="3" id="KW-1003">Cell membrane</keyword>
<evidence type="ECO:0000256" key="4">
    <source>
        <dbReference type="ARBA" id="ARBA00022692"/>
    </source>
</evidence>
<proteinExistence type="predicted"/>
<feature type="transmembrane region" description="Helical" evidence="8">
    <location>
        <begin position="498"/>
        <end position="521"/>
    </location>
</feature>
<feature type="transmembrane region" description="Helical" evidence="8">
    <location>
        <begin position="147"/>
        <end position="169"/>
    </location>
</feature>
<evidence type="ECO:0000256" key="8">
    <source>
        <dbReference type="SAM" id="Phobius"/>
    </source>
</evidence>
<dbReference type="InterPro" id="IPR003445">
    <property type="entry name" value="Cat_transpt"/>
</dbReference>
<feature type="transmembrane region" description="Helical" evidence="8">
    <location>
        <begin position="555"/>
        <end position="576"/>
    </location>
</feature>
<accession>A0A556QPC4</accession>
<comment type="caution">
    <text evidence="9">The sequence shown here is derived from an EMBL/GenBank/DDBJ whole genome shotgun (WGS) entry which is preliminary data.</text>
</comment>
<feature type="transmembrane region" description="Helical" evidence="8">
    <location>
        <begin position="116"/>
        <end position="135"/>
    </location>
</feature>
<feature type="transmembrane region" description="Helical" evidence="8">
    <location>
        <begin position="435"/>
        <end position="452"/>
    </location>
</feature>